<accession>A0A166QPP2</accession>
<evidence type="ECO:0000313" key="2">
    <source>
        <dbReference type="Proteomes" id="UP000076489"/>
    </source>
</evidence>
<evidence type="ECO:0000313" key="1">
    <source>
        <dbReference type="EMBL" id="KZN20653.1"/>
    </source>
</evidence>
<dbReference type="AlphaFoldDB" id="A0A166QPP2"/>
<protein>
    <submittedName>
        <fullName evidence="1">Uncharacterized protein</fullName>
    </submittedName>
</protein>
<reference evidence="1 2" key="2">
    <citation type="journal article" date="2018" name="Nature">
        <title>Mutant phenotypes for thousands of bacterial genes of unknown function.</title>
        <authorList>
            <person name="Price M.N."/>
            <person name="Wetmore K.M."/>
            <person name="Waters R.J."/>
            <person name="Callaghan M."/>
            <person name="Ray J."/>
            <person name="Liu H."/>
            <person name="Kuehl J.V."/>
            <person name="Melnyk R.A."/>
            <person name="Lamson J.S."/>
            <person name="Suh Y."/>
            <person name="Carlson H.K."/>
            <person name="Esquivel Z."/>
            <person name="Sadeeshkumar H."/>
            <person name="Chakraborty R."/>
            <person name="Zane G.M."/>
            <person name="Rubin B.E."/>
            <person name="Wall J.D."/>
            <person name="Visel A."/>
            <person name="Bristow J."/>
            <person name="Blow M.J."/>
            <person name="Arkin A.P."/>
            <person name="Deutschbauer A.M."/>
        </authorList>
    </citation>
    <scope>NUCLEOTIDE SEQUENCE [LARGE SCALE GENOMIC DNA]</scope>
    <source>
        <strain evidence="1 2">FW300-N1B4</strain>
    </source>
</reference>
<gene>
    <name evidence="1" type="ORF">A1D17_03685</name>
</gene>
<reference evidence="2" key="1">
    <citation type="submission" date="2016-03" db="EMBL/GenBank/DDBJ databases">
        <authorList>
            <person name="Ray J."/>
            <person name="Price M."/>
            <person name="Deutschbauer A."/>
        </authorList>
    </citation>
    <scope>NUCLEOTIDE SEQUENCE [LARGE SCALE GENOMIC DNA]</scope>
    <source>
        <strain evidence="2">FW300-N1B4</strain>
    </source>
</reference>
<organism evidence="1 2">
    <name type="scientific">Pseudomonas fluorescens</name>
    <dbReference type="NCBI Taxonomy" id="294"/>
    <lineage>
        <taxon>Bacteria</taxon>
        <taxon>Pseudomonadati</taxon>
        <taxon>Pseudomonadota</taxon>
        <taxon>Gammaproteobacteria</taxon>
        <taxon>Pseudomonadales</taxon>
        <taxon>Pseudomonadaceae</taxon>
        <taxon>Pseudomonas</taxon>
    </lineage>
</organism>
<dbReference type="Proteomes" id="UP000076489">
    <property type="component" value="Unassembled WGS sequence"/>
</dbReference>
<proteinExistence type="predicted"/>
<comment type="caution">
    <text evidence="1">The sequence shown here is derived from an EMBL/GenBank/DDBJ whole genome shotgun (WGS) entry which is preliminary data.</text>
</comment>
<dbReference type="EMBL" id="LUKJ01000002">
    <property type="protein sequence ID" value="KZN20653.1"/>
    <property type="molecule type" value="Genomic_DNA"/>
</dbReference>
<name>A0A166QPP2_PSEFL</name>
<sequence>MAMANNSMWRYSQFASDDAVALAEWLDTDFDLIAVRAAFERMSIEQRVHFEAQNTAVIQELIGRTEGQRPAYLKRVAKNSDATTSGVAIVFAILGLVRVRALIEMRERFQSIGPGSGYRVACARIYERQDFYLPSMAGLLDYEWPERVFAQYNGTDSWLNEDDSDPDG</sequence>